<name>A0A0F3MU49_RICFI</name>
<sequence>MKKKYKNTLVYEVRNLEEARNFLSSEKGKFVLTTPSGSVKYYGILVIDQMLKALSIEFPEKVVDIIADVGDDHPALFTAIKLGYNNIVYTGDSKEAKGLFCKTKTVIASDL</sequence>
<evidence type="ECO:0000313" key="2">
    <source>
        <dbReference type="Proteomes" id="UP000033475"/>
    </source>
</evidence>
<reference evidence="1 2" key="1">
    <citation type="submission" date="2015-01" db="EMBL/GenBank/DDBJ databases">
        <title>Genome Sequencing of Rickettsiales.</title>
        <authorList>
            <person name="Daugherty S.C."/>
            <person name="Su Q."/>
            <person name="Abolude K."/>
            <person name="Beier-Sexton M."/>
            <person name="Carlyon J.A."/>
            <person name="Carter R."/>
            <person name="Day N.P."/>
            <person name="Dumler S.J."/>
            <person name="Dyachenko V."/>
            <person name="Godinez A."/>
            <person name="Kurtti T.J."/>
            <person name="Lichay M."/>
            <person name="Mullins K.E."/>
            <person name="Ott S."/>
            <person name="Pappas-Brown V."/>
            <person name="Paris D.H."/>
            <person name="Patel P."/>
            <person name="Richards A.L."/>
            <person name="Sadzewicz L."/>
            <person name="Sears K."/>
            <person name="Seidman D."/>
            <person name="Sengamalay N."/>
            <person name="Stenos J."/>
            <person name="Tallon L.J."/>
            <person name="Vincent G."/>
            <person name="Fraser C.M."/>
            <person name="Munderloh U."/>
            <person name="Dunning-Hotopp J.C."/>
        </authorList>
    </citation>
    <scope>NUCLEOTIDE SEQUENCE [LARGE SCALE GENOMIC DNA]</scope>
    <source>
        <strain evidence="1 2">Pedreira</strain>
    </source>
</reference>
<dbReference type="AlphaFoldDB" id="A0A0F3MU49"/>
<protein>
    <submittedName>
        <fullName evidence="1">Uncharacterized protein</fullName>
    </submittedName>
</protein>
<dbReference type="PATRIC" id="fig|1359196.3.peg.1549"/>
<dbReference type="RefSeq" id="WP_011271195.1">
    <property type="nucleotide sequence ID" value="NZ_LANQ01000001.1"/>
</dbReference>
<comment type="caution">
    <text evidence="1">The sequence shown here is derived from an EMBL/GenBank/DDBJ whole genome shotgun (WGS) entry which is preliminary data.</text>
</comment>
<organism evidence="1 2">
    <name type="scientific">Rickettsia felis str. Pedreira</name>
    <dbReference type="NCBI Taxonomy" id="1359196"/>
    <lineage>
        <taxon>Bacteria</taxon>
        <taxon>Pseudomonadati</taxon>
        <taxon>Pseudomonadota</taxon>
        <taxon>Alphaproteobacteria</taxon>
        <taxon>Rickettsiales</taxon>
        <taxon>Rickettsiaceae</taxon>
        <taxon>Rickettsieae</taxon>
        <taxon>Rickettsia</taxon>
        <taxon>spotted fever group</taxon>
    </lineage>
</organism>
<evidence type="ECO:0000313" key="1">
    <source>
        <dbReference type="EMBL" id="KJV59196.1"/>
    </source>
</evidence>
<dbReference type="EMBL" id="LANQ01000001">
    <property type="protein sequence ID" value="KJV59196.1"/>
    <property type="molecule type" value="Genomic_DNA"/>
</dbReference>
<dbReference type="Proteomes" id="UP000033475">
    <property type="component" value="Unassembled WGS sequence"/>
</dbReference>
<gene>
    <name evidence="1" type="ORF">RFEPED_1597</name>
</gene>
<proteinExistence type="predicted"/>
<accession>A0A0F3MU49</accession>